<evidence type="ECO:0000259" key="3">
    <source>
        <dbReference type="Pfam" id="PF05199"/>
    </source>
</evidence>
<dbReference type="PANTHER" id="PTHR11552:SF210">
    <property type="entry name" value="GLUCOSE-METHANOL-CHOLINE OXIDOREDUCTASE N-TERMINAL DOMAIN-CONTAINING PROTEIN-RELATED"/>
    <property type="match status" value="1"/>
</dbReference>
<evidence type="ECO:0000313" key="4">
    <source>
        <dbReference type="EMBL" id="KAB8219435.1"/>
    </source>
</evidence>
<dbReference type="Proteomes" id="UP000326799">
    <property type="component" value="Unassembled WGS sequence"/>
</dbReference>
<dbReference type="Pfam" id="PF00732">
    <property type="entry name" value="GMC_oxred_N"/>
    <property type="match status" value="1"/>
</dbReference>
<dbReference type="PANTHER" id="PTHR11552">
    <property type="entry name" value="GLUCOSE-METHANOL-CHOLINE GMC OXIDOREDUCTASE"/>
    <property type="match status" value="1"/>
</dbReference>
<gene>
    <name evidence="4" type="ORF">BDV33DRAFT_204348</name>
</gene>
<dbReference type="SUPFAM" id="SSF54373">
    <property type="entry name" value="FAD-linked reductases, C-terminal domain"/>
    <property type="match status" value="1"/>
</dbReference>
<evidence type="ECO:0000259" key="2">
    <source>
        <dbReference type="Pfam" id="PF00732"/>
    </source>
</evidence>
<dbReference type="InterPro" id="IPR000172">
    <property type="entry name" value="GMC_OxRdtase_N"/>
</dbReference>
<dbReference type="AlphaFoldDB" id="A0A5N6EQY2"/>
<feature type="domain" description="Glucose-methanol-choline oxidoreductase N-terminal" evidence="2">
    <location>
        <begin position="8"/>
        <end position="114"/>
    </location>
</feature>
<dbReference type="Gene3D" id="3.50.50.60">
    <property type="entry name" value="FAD/NAD(P)-binding domain"/>
    <property type="match status" value="1"/>
</dbReference>
<dbReference type="InterPro" id="IPR036188">
    <property type="entry name" value="FAD/NAD-bd_sf"/>
</dbReference>
<dbReference type="InterPro" id="IPR012132">
    <property type="entry name" value="GMC_OxRdtase"/>
</dbReference>
<name>A0A5N6EQY2_9EURO</name>
<protein>
    <recommendedName>
        <fullName evidence="6">GMC oxidoreductase-domain-containing protein</fullName>
    </recommendedName>
</protein>
<comment type="similarity">
    <text evidence="1">Belongs to the GMC oxidoreductase family.</text>
</comment>
<dbReference type="EMBL" id="ML733438">
    <property type="protein sequence ID" value="KAB8219435.1"/>
    <property type="molecule type" value="Genomic_DNA"/>
</dbReference>
<dbReference type="Gene3D" id="3.30.560.10">
    <property type="entry name" value="Glucose Oxidase, domain 3"/>
    <property type="match status" value="1"/>
</dbReference>
<organism evidence="4 5">
    <name type="scientific">Aspergillus novoparasiticus</name>
    <dbReference type="NCBI Taxonomy" id="986946"/>
    <lineage>
        <taxon>Eukaryota</taxon>
        <taxon>Fungi</taxon>
        <taxon>Dikarya</taxon>
        <taxon>Ascomycota</taxon>
        <taxon>Pezizomycotina</taxon>
        <taxon>Eurotiomycetes</taxon>
        <taxon>Eurotiomycetidae</taxon>
        <taxon>Eurotiales</taxon>
        <taxon>Aspergillaceae</taxon>
        <taxon>Aspergillus</taxon>
        <taxon>Aspergillus subgen. Circumdati</taxon>
    </lineage>
</organism>
<dbReference type="Pfam" id="PF05199">
    <property type="entry name" value="GMC_oxred_C"/>
    <property type="match status" value="1"/>
</dbReference>
<dbReference type="GO" id="GO:0050660">
    <property type="term" value="F:flavin adenine dinucleotide binding"/>
    <property type="evidence" value="ECO:0007669"/>
    <property type="project" value="InterPro"/>
</dbReference>
<evidence type="ECO:0000313" key="5">
    <source>
        <dbReference type="Proteomes" id="UP000326799"/>
    </source>
</evidence>
<evidence type="ECO:0000256" key="1">
    <source>
        <dbReference type="ARBA" id="ARBA00010790"/>
    </source>
</evidence>
<proteinExistence type="inferred from homology"/>
<keyword evidence="5" id="KW-1185">Reference proteome</keyword>
<dbReference type="GO" id="GO:0016614">
    <property type="term" value="F:oxidoreductase activity, acting on CH-OH group of donors"/>
    <property type="evidence" value="ECO:0007669"/>
    <property type="project" value="InterPro"/>
</dbReference>
<dbReference type="InterPro" id="IPR007867">
    <property type="entry name" value="GMC_OxRtase_C"/>
</dbReference>
<reference evidence="4 5" key="1">
    <citation type="submission" date="2019-04" db="EMBL/GenBank/DDBJ databases">
        <title>Fungal friends and foes A comparative genomics study of 23 Aspergillus species from section Flavi.</title>
        <authorList>
            <consortium name="DOE Joint Genome Institute"/>
            <person name="Kjaerbolling I."/>
            <person name="Vesth T.C."/>
            <person name="Frisvad J.C."/>
            <person name="Nybo J.L."/>
            <person name="Theobald S."/>
            <person name="Kildgaard S."/>
            <person name="Petersen T.I."/>
            <person name="Kuo A."/>
            <person name="Sato A."/>
            <person name="Lyhne E.K."/>
            <person name="Kogle M.E."/>
            <person name="Wiebenga A."/>
            <person name="Kun R.S."/>
            <person name="Lubbers R.J."/>
            <person name="Makela M.R."/>
            <person name="Barry K."/>
            <person name="Chovatia M."/>
            <person name="Clum A."/>
            <person name="Daum C."/>
            <person name="Haridas S."/>
            <person name="He G."/>
            <person name="LaButti K."/>
            <person name="Lipzen A."/>
            <person name="Mondo S."/>
            <person name="Pangilinan J."/>
            <person name="Riley R."/>
            <person name="Salamov A."/>
            <person name="Simmons B.A."/>
            <person name="Magnuson J.K."/>
            <person name="Henrissat B."/>
            <person name="Mortensen U.H."/>
            <person name="Larsen T.O."/>
            <person name="De vries R.P."/>
            <person name="Grigoriev I.V."/>
            <person name="Machida M."/>
            <person name="Baker S.E."/>
            <person name="Andersen M.R."/>
        </authorList>
    </citation>
    <scope>NUCLEOTIDE SEQUENCE [LARGE SCALE GENOMIC DNA]</scope>
    <source>
        <strain evidence="4 5">CBS 126849</strain>
    </source>
</reference>
<sequence>MAAVDSKTKTRSLAATACGIRAKQRPGVSIITEALVQKVLFNETTATGVKVVTGGGAHTIEAKKEVILSCGALNTLNILELSGIGNKEILDRYRISVVVVVDNSNIGENLQDHLMTGISFEEATKLYYEHNAGPLTIGSVQSTAFMSCLDENGARDEKHIKDLMDRFLSDTDDRDQAIRDIFEQPDSPTWAQFMFICQANLHETGTTFVVQKLLPGNSISLGVVQGIPFSRGSVHISSANVEYKSTVNPRYFSHALDLEIMARNLLDVEKLHKVEPLSQFLKPNGRRNHSGAFLTNLESAQKYLCDTATTTYHPYGTADMLPRAEGGVVDEKPRVHGTTKLRVCDASILPLITVGNIISTVYTVAERAAEIIKAEA</sequence>
<feature type="domain" description="Glucose-methanol-choline oxidoreductase C-terminal" evidence="3">
    <location>
        <begin position="228"/>
        <end position="365"/>
    </location>
</feature>
<accession>A0A5N6EQY2</accession>
<dbReference type="SUPFAM" id="SSF51905">
    <property type="entry name" value="FAD/NAD(P)-binding domain"/>
    <property type="match status" value="1"/>
</dbReference>
<evidence type="ECO:0008006" key="6">
    <source>
        <dbReference type="Google" id="ProtNLM"/>
    </source>
</evidence>